<dbReference type="GO" id="GO:0007165">
    <property type="term" value="P:signal transduction"/>
    <property type="evidence" value="ECO:0007669"/>
    <property type="project" value="InterPro"/>
</dbReference>
<organism evidence="3 4">
    <name type="scientific">Calicophoron daubneyi</name>
    <name type="common">Rumen fluke</name>
    <name type="synonym">Paramphistomum daubneyi</name>
    <dbReference type="NCBI Taxonomy" id="300641"/>
    <lineage>
        <taxon>Eukaryota</taxon>
        <taxon>Metazoa</taxon>
        <taxon>Spiralia</taxon>
        <taxon>Lophotrochozoa</taxon>
        <taxon>Platyhelminthes</taxon>
        <taxon>Trematoda</taxon>
        <taxon>Digenea</taxon>
        <taxon>Plagiorchiida</taxon>
        <taxon>Pronocephalata</taxon>
        <taxon>Paramphistomoidea</taxon>
        <taxon>Paramphistomidae</taxon>
        <taxon>Calicophoron</taxon>
    </lineage>
</organism>
<evidence type="ECO:0000259" key="2">
    <source>
        <dbReference type="Pfam" id="PF13676"/>
    </source>
</evidence>
<dbReference type="InterPro" id="IPR004908">
    <property type="entry name" value="ATPase_V1-cplx_hsu"/>
</dbReference>
<evidence type="ECO:0000313" key="3">
    <source>
        <dbReference type="EMBL" id="CAL5137102.1"/>
    </source>
</evidence>
<dbReference type="InterPro" id="IPR016024">
    <property type="entry name" value="ARM-type_fold"/>
</dbReference>
<dbReference type="Gene3D" id="3.40.50.10140">
    <property type="entry name" value="Toll/interleukin-1 receptor homology (TIR) domain"/>
    <property type="match status" value="1"/>
</dbReference>
<comment type="caution">
    <text evidence="3">The sequence shown here is derived from an EMBL/GenBank/DDBJ whole genome shotgun (WGS) entry which is preliminary data.</text>
</comment>
<dbReference type="PANTHER" id="PTHR46270">
    <property type="entry name" value="ARMADILLO-TYPE FOLD-RELATED"/>
    <property type="match status" value="1"/>
</dbReference>
<feature type="compositionally biased region" description="Polar residues" evidence="1">
    <location>
        <begin position="599"/>
        <end position="609"/>
    </location>
</feature>
<feature type="region of interest" description="Disordered" evidence="1">
    <location>
        <begin position="583"/>
        <end position="615"/>
    </location>
</feature>
<dbReference type="GO" id="GO:0000221">
    <property type="term" value="C:vacuolar proton-transporting V-type ATPase, V1 domain"/>
    <property type="evidence" value="ECO:0007669"/>
    <property type="project" value="InterPro"/>
</dbReference>
<proteinExistence type="predicted"/>
<dbReference type="SMART" id="SM00185">
    <property type="entry name" value="ARM"/>
    <property type="match status" value="1"/>
</dbReference>
<dbReference type="InterPro" id="IPR000157">
    <property type="entry name" value="TIR_dom"/>
</dbReference>
<dbReference type="PANTHER" id="PTHR46270:SF2">
    <property type="entry name" value="TIR DOMAIN-CONTAINING PROTEIN"/>
    <property type="match status" value="1"/>
</dbReference>
<dbReference type="GO" id="GO:0046961">
    <property type="term" value="F:proton-transporting ATPase activity, rotational mechanism"/>
    <property type="evidence" value="ECO:0007669"/>
    <property type="project" value="InterPro"/>
</dbReference>
<gene>
    <name evidence="3" type="ORF">CDAUBV1_LOCUS11372</name>
</gene>
<protein>
    <recommendedName>
        <fullName evidence="2">TIR domain-containing protein</fullName>
    </recommendedName>
</protein>
<dbReference type="EMBL" id="CAXLJL010000378">
    <property type="protein sequence ID" value="CAL5137102.1"/>
    <property type="molecule type" value="Genomic_DNA"/>
</dbReference>
<dbReference type="InterPro" id="IPR011989">
    <property type="entry name" value="ARM-like"/>
</dbReference>
<sequence>MYSEIRDRGLRLQDRREFLEACVKATDDVVHRLITFASTKSYRDSLFPQLVEAFLRSYYAIEKPVSYAEEYRIRVCDDILSKSSVSSLLGAIYCDLTSLEMEHEFKFTESEHNEEILTALVNLQTALANYLDCSPKLAMELVSCNEYMEMVRTLLTKSLRTILNNRGSKELRLLVRYTISGVYNALRHEDEKVMQQVIHLDMVDLVRAYTSCEDSKIQMASYMFLAYTVTEKSKLNLTETKAIGTFIQSLNEATKSQYGRGRGYTELELLKGIRILAQNDENKRALVQQGILPCLREILNSHKPDHEEEVLLILWTLSFDPENKAEIKEEFEEEMLNMETRMTVNTGYQVAKKVIEEEKAVTTTTPLEAASTASADVLLSGPGIGFEAEKEKSWEARKRTGALKALKGLIWQLGTAEEKPLLERSSSAELSIGGHVMLSYQHQNKAIATQIAQRLKEANLKVWIDLDSMSSESDIMEGMASAIENAFVICIIYSKAYKDSPNTRSEAQYAYRMKKPILFLRAQPGYQPDGWLGIMIGTRLYIDFSGKYPFEQKFEELLHSIEKLSAKGPDTLDSIQTEKSIEAVTSTTEVNKTPDHSGPNDSKPSTTPESRPYASWDEKATRKWLRESKAVWNGKEALTGRHLVFLRDLESQAPAFFFDTLKTNGHLTDLNSLMNFVNAIKNLPS</sequence>
<dbReference type="Gene3D" id="1.25.10.10">
    <property type="entry name" value="Leucine-rich Repeat Variant"/>
    <property type="match status" value="1"/>
</dbReference>
<dbReference type="AlphaFoldDB" id="A0AAV2TL03"/>
<feature type="domain" description="TIR" evidence="2">
    <location>
        <begin position="436"/>
        <end position="558"/>
    </location>
</feature>
<evidence type="ECO:0000313" key="4">
    <source>
        <dbReference type="Proteomes" id="UP001497525"/>
    </source>
</evidence>
<dbReference type="InterPro" id="IPR000225">
    <property type="entry name" value="Armadillo"/>
</dbReference>
<dbReference type="Pfam" id="PF13676">
    <property type="entry name" value="TIR_2"/>
    <property type="match status" value="1"/>
</dbReference>
<dbReference type="SUPFAM" id="SSF52200">
    <property type="entry name" value="Toll/Interleukin receptor TIR domain"/>
    <property type="match status" value="1"/>
</dbReference>
<name>A0AAV2TL03_CALDB</name>
<dbReference type="InterPro" id="IPR035897">
    <property type="entry name" value="Toll_tir_struct_dom_sf"/>
</dbReference>
<accession>A0AAV2TL03</accession>
<evidence type="ECO:0000256" key="1">
    <source>
        <dbReference type="SAM" id="MobiDB-lite"/>
    </source>
</evidence>
<reference evidence="3" key="1">
    <citation type="submission" date="2024-06" db="EMBL/GenBank/DDBJ databases">
        <authorList>
            <person name="Liu X."/>
            <person name="Lenzi L."/>
            <person name="Haldenby T S."/>
            <person name="Uol C."/>
        </authorList>
    </citation>
    <scope>NUCLEOTIDE SEQUENCE</scope>
</reference>
<dbReference type="SUPFAM" id="SSF48371">
    <property type="entry name" value="ARM repeat"/>
    <property type="match status" value="1"/>
</dbReference>
<dbReference type="Proteomes" id="UP001497525">
    <property type="component" value="Unassembled WGS sequence"/>
</dbReference>
<dbReference type="Pfam" id="PF03224">
    <property type="entry name" value="V-ATPase_H_N"/>
    <property type="match status" value="1"/>
</dbReference>